<keyword evidence="1" id="KW-0472">Membrane</keyword>
<sequence length="203" mass="22670">MLLHIRISPSMAAESRAVYSQEGPIAVVFCDGRTINQQFDALSDPNVAKTQAAIDYQSNCRSQIKQKMNSTENHAMYIDVDIEKGKLEASKASCIDETSGNLKVDDSSLARVMQREITSQLGGKLMQLFMNSSIELPKLISREKSMNEKCYDMATSRLRKYKRSASFNSRKVVLLFSILSSMGTLVLIYLTLRVRQIAEGGTI</sequence>
<organism evidence="2 3">
    <name type="scientific">Cuscuta australis</name>
    <dbReference type="NCBI Taxonomy" id="267555"/>
    <lineage>
        <taxon>Eukaryota</taxon>
        <taxon>Viridiplantae</taxon>
        <taxon>Streptophyta</taxon>
        <taxon>Embryophyta</taxon>
        <taxon>Tracheophyta</taxon>
        <taxon>Spermatophyta</taxon>
        <taxon>Magnoliopsida</taxon>
        <taxon>eudicotyledons</taxon>
        <taxon>Gunneridae</taxon>
        <taxon>Pentapetalae</taxon>
        <taxon>asterids</taxon>
        <taxon>lamiids</taxon>
        <taxon>Solanales</taxon>
        <taxon>Convolvulaceae</taxon>
        <taxon>Cuscuteae</taxon>
        <taxon>Cuscuta</taxon>
        <taxon>Cuscuta subgen. Grammica</taxon>
        <taxon>Cuscuta sect. Cleistogrammica</taxon>
    </lineage>
</organism>
<proteinExistence type="predicted"/>
<dbReference type="PANTHER" id="PTHR34064:SF5">
    <property type="entry name" value="PROTEIN, PUTATIVE-RELATED"/>
    <property type="match status" value="1"/>
</dbReference>
<protein>
    <submittedName>
        <fullName evidence="2">Uncharacterized protein</fullName>
    </submittedName>
</protein>
<gene>
    <name evidence="2" type="ORF">DM860_014098</name>
</gene>
<dbReference type="PANTHER" id="PTHR34064">
    <property type="entry name" value="OS04G0672300 PROTEIN"/>
    <property type="match status" value="1"/>
</dbReference>
<reference evidence="2 3" key="1">
    <citation type="submission" date="2018-06" db="EMBL/GenBank/DDBJ databases">
        <title>The Genome of Cuscuta australis (Dodder) Provides Insight into the Evolution of Plant Parasitism.</title>
        <authorList>
            <person name="Liu H."/>
        </authorList>
    </citation>
    <scope>NUCLEOTIDE SEQUENCE [LARGE SCALE GENOMIC DNA]</scope>
    <source>
        <strain evidence="3">cv. Yunnan</strain>
        <tissue evidence="2">Vines</tissue>
    </source>
</reference>
<comment type="caution">
    <text evidence="2">The sequence shown here is derived from an EMBL/GenBank/DDBJ whole genome shotgun (WGS) entry which is preliminary data.</text>
</comment>
<name>A0A328DII1_9ASTE</name>
<evidence type="ECO:0000256" key="1">
    <source>
        <dbReference type="SAM" id="Phobius"/>
    </source>
</evidence>
<dbReference type="AlphaFoldDB" id="A0A328DII1"/>
<keyword evidence="3" id="KW-1185">Reference proteome</keyword>
<keyword evidence="1" id="KW-0812">Transmembrane</keyword>
<accession>A0A328DII1</accession>
<dbReference type="EMBL" id="NQVE01000150">
    <property type="protein sequence ID" value="RAL43961.1"/>
    <property type="molecule type" value="Genomic_DNA"/>
</dbReference>
<dbReference type="Proteomes" id="UP000249390">
    <property type="component" value="Unassembled WGS sequence"/>
</dbReference>
<keyword evidence="1" id="KW-1133">Transmembrane helix</keyword>
<feature type="transmembrane region" description="Helical" evidence="1">
    <location>
        <begin position="172"/>
        <end position="192"/>
    </location>
</feature>
<evidence type="ECO:0000313" key="2">
    <source>
        <dbReference type="EMBL" id="RAL43961.1"/>
    </source>
</evidence>
<evidence type="ECO:0000313" key="3">
    <source>
        <dbReference type="Proteomes" id="UP000249390"/>
    </source>
</evidence>